<evidence type="ECO:0000256" key="7">
    <source>
        <dbReference type="PROSITE-ProRule" id="PRU00042"/>
    </source>
</evidence>
<feature type="domain" description="C2H2-type" evidence="9">
    <location>
        <begin position="44"/>
        <end position="71"/>
    </location>
</feature>
<dbReference type="InterPro" id="IPR036236">
    <property type="entry name" value="Znf_C2H2_sf"/>
</dbReference>
<protein>
    <recommendedName>
        <fullName evidence="9">C2H2-type domain-containing protein</fullName>
    </recommendedName>
</protein>
<dbReference type="SUPFAM" id="SSF57667">
    <property type="entry name" value="beta-beta-alpha zinc fingers"/>
    <property type="match status" value="2"/>
</dbReference>
<keyword evidence="2" id="KW-0479">Metal-binding</keyword>
<reference evidence="10" key="3">
    <citation type="submission" date="2025-08" db="UniProtKB">
        <authorList>
            <consortium name="Ensembl"/>
        </authorList>
    </citation>
    <scope>IDENTIFICATION</scope>
    <source>
        <strain evidence="10">JP 163 A</strain>
    </source>
</reference>
<accession>A0A3B5R850</accession>
<reference evidence="10" key="4">
    <citation type="submission" date="2025-09" db="UniProtKB">
        <authorList>
            <consortium name="Ensembl"/>
        </authorList>
    </citation>
    <scope>IDENTIFICATION</scope>
    <source>
        <strain evidence="10">JP 163 A</strain>
    </source>
</reference>
<dbReference type="AlphaFoldDB" id="A0A3B5R850"/>
<dbReference type="GO" id="GO:0000981">
    <property type="term" value="F:DNA-binding transcription factor activity, RNA polymerase II-specific"/>
    <property type="evidence" value="ECO:0007669"/>
    <property type="project" value="TreeGrafter"/>
</dbReference>
<dbReference type="FunFam" id="3.30.160.60:FF:002343">
    <property type="entry name" value="Zinc finger protein 33A"/>
    <property type="match status" value="1"/>
</dbReference>
<dbReference type="Ensembl" id="ENSXMAT00000026371.1">
    <property type="protein sequence ID" value="ENSXMAP00000038281.1"/>
    <property type="gene ID" value="ENSXMAG00000028920.1"/>
</dbReference>
<keyword evidence="6" id="KW-0539">Nucleus</keyword>
<evidence type="ECO:0000259" key="9">
    <source>
        <dbReference type="PROSITE" id="PS50157"/>
    </source>
</evidence>
<proteinExistence type="predicted"/>
<keyword evidence="8" id="KW-0472">Membrane</keyword>
<dbReference type="InterPro" id="IPR013087">
    <property type="entry name" value="Znf_C2H2_type"/>
</dbReference>
<keyword evidence="4 7" id="KW-0863">Zinc-finger</keyword>
<evidence type="ECO:0000256" key="5">
    <source>
        <dbReference type="ARBA" id="ARBA00022833"/>
    </source>
</evidence>
<dbReference type="InParanoid" id="A0A3B5R850"/>
<feature type="domain" description="C2H2-type" evidence="9">
    <location>
        <begin position="72"/>
        <end position="99"/>
    </location>
</feature>
<keyword evidence="5" id="KW-0862">Zinc</keyword>
<dbReference type="PANTHER" id="PTHR23226">
    <property type="entry name" value="ZINC FINGER AND SCAN DOMAIN-CONTAINING"/>
    <property type="match status" value="1"/>
</dbReference>
<evidence type="ECO:0000256" key="1">
    <source>
        <dbReference type="ARBA" id="ARBA00004123"/>
    </source>
</evidence>
<dbReference type="GeneTree" id="ENSGT00940000166978"/>
<keyword evidence="3" id="KW-0677">Repeat</keyword>
<evidence type="ECO:0000256" key="6">
    <source>
        <dbReference type="ARBA" id="ARBA00023242"/>
    </source>
</evidence>
<evidence type="ECO:0000313" key="10">
    <source>
        <dbReference type="Ensembl" id="ENSXMAP00000038281.1"/>
    </source>
</evidence>
<keyword evidence="8" id="KW-0812">Transmembrane</keyword>
<organism evidence="10 11">
    <name type="scientific">Xiphophorus maculatus</name>
    <name type="common">Southern platyfish</name>
    <name type="synonym">Platypoecilus maculatus</name>
    <dbReference type="NCBI Taxonomy" id="8083"/>
    <lineage>
        <taxon>Eukaryota</taxon>
        <taxon>Metazoa</taxon>
        <taxon>Chordata</taxon>
        <taxon>Craniata</taxon>
        <taxon>Vertebrata</taxon>
        <taxon>Euteleostomi</taxon>
        <taxon>Actinopterygii</taxon>
        <taxon>Neopterygii</taxon>
        <taxon>Teleostei</taxon>
        <taxon>Neoteleostei</taxon>
        <taxon>Acanthomorphata</taxon>
        <taxon>Ovalentaria</taxon>
        <taxon>Atherinomorphae</taxon>
        <taxon>Cyprinodontiformes</taxon>
        <taxon>Poeciliidae</taxon>
        <taxon>Poeciliinae</taxon>
        <taxon>Xiphophorus</taxon>
    </lineage>
</organism>
<dbReference type="Pfam" id="PF00096">
    <property type="entry name" value="zf-C2H2"/>
    <property type="match status" value="2"/>
</dbReference>
<dbReference type="FunFam" id="3.30.160.60:FF:000688">
    <property type="entry name" value="zinc finger protein 197 isoform X1"/>
    <property type="match status" value="2"/>
</dbReference>
<keyword evidence="11" id="KW-1185">Reference proteome</keyword>
<dbReference type="SMART" id="SM00355">
    <property type="entry name" value="ZnF_C2H2"/>
    <property type="match status" value="3"/>
</dbReference>
<comment type="subcellular location">
    <subcellularLocation>
        <location evidence="1">Nucleus</location>
    </subcellularLocation>
</comment>
<keyword evidence="8" id="KW-1133">Transmembrane helix</keyword>
<reference evidence="11" key="2">
    <citation type="journal article" date="2013" name="Nat. Genet.">
        <title>The genome of the platyfish, Xiphophorus maculatus, provides insights into evolutionary adaptation and several complex traits.</title>
        <authorList>
            <person name="Schartl M."/>
            <person name="Walter R.B."/>
            <person name="Shen Y."/>
            <person name="Garcia T."/>
            <person name="Catchen J."/>
            <person name="Amores A."/>
            <person name="Braasch I."/>
            <person name="Chalopin D."/>
            <person name="Volff J.N."/>
            <person name="Lesch K.P."/>
            <person name="Bisazza A."/>
            <person name="Minx P."/>
            <person name="Hillier L."/>
            <person name="Wilson R.K."/>
            <person name="Fuerstenberg S."/>
            <person name="Boore J."/>
            <person name="Searle S."/>
            <person name="Postlethwait J.H."/>
            <person name="Warren W.C."/>
        </authorList>
    </citation>
    <scope>NUCLEOTIDE SEQUENCE [LARGE SCALE GENOMIC DNA]</scope>
    <source>
        <strain evidence="11">JP 163 A</strain>
    </source>
</reference>
<dbReference type="Gene3D" id="3.30.160.60">
    <property type="entry name" value="Classic Zinc Finger"/>
    <property type="match status" value="3"/>
</dbReference>
<dbReference type="OMA" id="HENFIHF"/>
<evidence type="ECO:0000256" key="8">
    <source>
        <dbReference type="SAM" id="Phobius"/>
    </source>
</evidence>
<dbReference type="PROSITE" id="PS00028">
    <property type="entry name" value="ZINC_FINGER_C2H2_1"/>
    <property type="match status" value="3"/>
</dbReference>
<reference evidence="11" key="1">
    <citation type="submission" date="2012-01" db="EMBL/GenBank/DDBJ databases">
        <authorList>
            <person name="Walter R."/>
            <person name="Schartl M."/>
            <person name="Warren W."/>
        </authorList>
    </citation>
    <scope>NUCLEOTIDE SEQUENCE [LARGE SCALE GENOMIC DNA]</scope>
    <source>
        <strain evidence="11">JP 163 A</strain>
    </source>
</reference>
<name>A0A3B5R850_XIPMA</name>
<dbReference type="PANTHER" id="PTHR23226:SF416">
    <property type="entry name" value="FI01424P"/>
    <property type="match status" value="1"/>
</dbReference>
<feature type="domain" description="C2H2-type" evidence="9">
    <location>
        <begin position="100"/>
        <end position="127"/>
    </location>
</feature>
<dbReference type="GO" id="GO:0000978">
    <property type="term" value="F:RNA polymerase II cis-regulatory region sequence-specific DNA binding"/>
    <property type="evidence" value="ECO:0007669"/>
    <property type="project" value="TreeGrafter"/>
</dbReference>
<evidence type="ECO:0000256" key="2">
    <source>
        <dbReference type="ARBA" id="ARBA00022723"/>
    </source>
</evidence>
<evidence type="ECO:0000256" key="4">
    <source>
        <dbReference type="ARBA" id="ARBA00022771"/>
    </source>
</evidence>
<evidence type="ECO:0000313" key="11">
    <source>
        <dbReference type="Proteomes" id="UP000002852"/>
    </source>
</evidence>
<feature type="transmembrane region" description="Helical" evidence="8">
    <location>
        <begin position="154"/>
        <end position="177"/>
    </location>
</feature>
<dbReference type="PROSITE" id="PS50157">
    <property type="entry name" value="ZINC_FINGER_C2H2_2"/>
    <property type="match status" value="3"/>
</dbReference>
<sequence length="201" mass="23544">EHQFRRKKPQHLKKKKQHENFIHFHCNEAAAESETAERGAAQFLFCRRCCVQFDDKDKLETHMKSHVKEKRYSCPDCGKMFINESYIQIHQRIHTGERPFLCSLCGRGFHTASSLKLHEMQHSGERPYACSICGKTFQINSYLNLGRPKQQNKWFPILCLRLNASSSVVALLFYFSAFYKLPNSISLDGKHQFPILNMKCW</sequence>
<evidence type="ECO:0000256" key="3">
    <source>
        <dbReference type="ARBA" id="ARBA00022737"/>
    </source>
</evidence>
<dbReference type="GO" id="GO:0008270">
    <property type="term" value="F:zinc ion binding"/>
    <property type="evidence" value="ECO:0007669"/>
    <property type="project" value="UniProtKB-KW"/>
</dbReference>
<dbReference type="GO" id="GO:0005634">
    <property type="term" value="C:nucleus"/>
    <property type="evidence" value="ECO:0007669"/>
    <property type="project" value="UniProtKB-SubCell"/>
</dbReference>
<dbReference type="Proteomes" id="UP000002852">
    <property type="component" value="Unassembled WGS sequence"/>
</dbReference>